<protein>
    <submittedName>
        <fullName evidence="1">Uncharacterized protein</fullName>
    </submittedName>
</protein>
<dbReference type="EMBL" id="BPLR01012745">
    <property type="protein sequence ID" value="GIY56226.1"/>
    <property type="molecule type" value="Genomic_DNA"/>
</dbReference>
<evidence type="ECO:0000313" key="2">
    <source>
        <dbReference type="Proteomes" id="UP001054945"/>
    </source>
</evidence>
<comment type="caution">
    <text evidence="1">The sequence shown here is derived from an EMBL/GenBank/DDBJ whole genome shotgun (WGS) entry which is preliminary data.</text>
</comment>
<reference evidence="1 2" key="1">
    <citation type="submission" date="2021-06" db="EMBL/GenBank/DDBJ databases">
        <title>Caerostris extrusa draft genome.</title>
        <authorList>
            <person name="Kono N."/>
            <person name="Arakawa K."/>
        </authorList>
    </citation>
    <scope>NUCLEOTIDE SEQUENCE [LARGE SCALE GENOMIC DNA]</scope>
</reference>
<name>A0AAV4UEQ1_CAEEX</name>
<accession>A0AAV4UEQ1</accession>
<dbReference type="AlphaFoldDB" id="A0AAV4UEQ1"/>
<gene>
    <name evidence="1" type="ORF">CEXT_198341</name>
</gene>
<evidence type="ECO:0000313" key="1">
    <source>
        <dbReference type="EMBL" id="GIY56226.1"/>
    </source>
</evidence>
<sequence>MKVKKVGRGIGEVLLPLGRPDFLPRRCPRNTTRRWATLVPRPPPPLKEETCCANLFENDAVLCSVFQQGGRCRGIRAGDGIATRSSCDGRTERRMNSRNTK</sequence>
<keyword evidence="2" id="KW-1185">Reference proteome</keyword>
<dbReference type="Proteomes" id="UP001054945">
    <property type="component" value="Unassembled WGS sequence"/>
</dbReference>
<organism evidence="1 2">
    <name type="scientific">Caerostris extrusa</name>
    <name type="common">Bark spider</name>
    <name type="synonym">Caerostris bankana</name>
    <dbReference type="NCBI Taxonomy" id="172846"/>
    <lineage>
        <taxon>Eukaryota</taxon>
        <taxon>Metazoa</taxon>
        <taxon>Ecdysozoa</taxon>
        <taxon>Arthropoda</taxon>
        <taxon>Chelicerata</taxon>
        <taxon>Arachnida</taxon>
        <taxon>Araneae</taxon>
        <taxon>Araneomorphae</taxon>
        <taxon>Entelegynae</taxon>
        <taxon>Araneoidea</taxon>
        <taxon>Araneidae</taxon>
        <taxon>Caerostris</taxon>
    </lineage>
</organism>
<proteinExistence type="predicted"/>